<dbReference type="Pfam" id="PF07992">
    <property type="entry name" value="Pyr_redox_2"/>
    <property type="match status" value="1"/>
</dbReference>
<dbReference type="PANTHER" id="PTHR42949">
    <property type="entry name" value="ANAEROBIC GLYCEROL-3-PHOSPHATE DEHYDROGENASE SUBUNIT B"/>
    <property type="match status" value="1"/>
</dbReference>
<dbReference type="InterPro" id="IPR007419">
    <property type="entry name" value="BFD-like_2Fe2S-bd_dom"/>
</dbReference>
<evidence type="ECO:0000313" key="5">
    <source>
        <dbReference type="Proteomes" id="UP000243528"/>
    </source>
</evidence>
<keyword evidence="5" id="KW-1185">Reference proteome</keyword>
<sequence>MTTSTYDLAVVGAGPAGMAAAAAAGDAGCRVALVDAAERPGGQFWRHPPGGIDHVRDLHHDVRTFRRLHARVRGTVEHLPGHQVWTVTREDDAFGLHTVRDGAEVVFRARALVLAPGAYDRQLPFPGWDLPGVYTAGGAQALLKEHQVTVGRRVVVGGTGPFLLPVAAGLAERGVNVSGVFEANSPGEWLRRGAGAVPVVRSPRKLAEGAGYAAALARHRIPYRPRHAVVAAHGTDEVTAVTVARLDRSWNELAGSRRRIRCDAVAVGWGFVPRLELPAALGCRTRVDVDGSAVVDVDGLQRSSVPDVYVAGEATGVGGAQWAAVTGEIAGRAAAVRLGFPSSFPASAMRRRRHLRAFATAMHAAHPVRDGWRDRLSDDTVVCRCEEVTAGAVTRAASELGGTDVRSVKLLTRAGMGWCQGRICGDATAGLTAAAAGVDVDPRGHLERPVAVPVPLGTLAADPADASPRDVDVT</sequence>
<dbReference type="InterPro" id="IPR023753">
    <property type="entry name" value="FAD/NAD-binding_dom"/>
</dbReference>
<dbReference type="InterPro" id="IPR036188">
    <property type="entry name" value="FAD/NAD-bd_sf"/>
</dbReference>
<evidence type="ECO:0000259" key="3">
    <source>
        <dbReference type="Pfam" id="PF07992"/>
    </source>
</evidence>
<feature type="domain" description="BFD-like [2Fe-2S]-binding" evidence="2">
    <location>
        <begin position="381"/>
        <end position="429"/>
    </location>
</feature>
<organism evidence="4 5">
    <name type="scientific">Haloactinopolyspora alba</name>
    <dbReference type="NCBI Taxonomy" id="648780"/>
    <lineage>
        <taxon>Bacteria</taxon>
        <taxon>Bacillati</taxon>
        <taxon>Actinomycetota</taxon>
        <taxon>Actinomycetes</taxon>
        <taxon>Jiangellales</taxon>
        <taxon>Jiangellaceae</taxon>
        <taxon>Haloactinopolyspora</taxon>
    </lineage>
</organism>
<dbReference type="PANTHER" id="PTHR42949:SF3">
    <property type="entry name" value="ANAEROBIC GLYCEROL-3-PHOSPHATE DEHYDROGENASE SUBUNIT B"/>
    <property type="match status" value="1"/>
</dbReference>
<proteinExistence type="predicted"/>
<dbReference type="GO" id="GO:0016491">
    <property type="term" value="F:oxidoreductase activity"/>
    <property type="evidence" value="ECO:0007669"/>
    <property type="project" value="UniProtKB-KW"/>
</dbReference>
<dbReference type="Pfam" id="PF04324">
    <property type="entry name" value="Fer2_BFD"/>
    <property type="match status" value="1"/>
</dbReference>
<gene>
    <name evidence="4" type="ORF">CLV30_12529</name>
</gene>
<dbReference type="InterPro" id="IPR017224">
    <property type="entry name" value="Opine_Oxase_asu/HCN_bsu"/>
</dbReference>
<dbReference type="SUPFAM" id="SSF51905">
    <property type="entry name" value="FAD/NAD(P)-binding domain"/>
    <property type="match status" value="1"/>
</dbReference>
<dbReference type="PIRSF" id="PIRSF037495">
    <property type="entry name" value="Opine_OX_OoxA/HcnB"/>
    <property type="match status" value="1"/>
</dbReference>
<feature type="domain" description="FAD/NAD(P)-binding" evidence="3">
    <location>
        <begin position="6"/>
        <end position="320"/>
    </location>
</feature>
<keyword evidence="1" id="KW-0560">Oxidoreductase</keyword>
<dbReference type="InterPro" id="IPR051691">
    <property type="entry name" value="Metab_Enz_Cyan_OpOx_G3PDH"/>
</dbReference>
<dbReference type="InterPro" id="IPR041854">
    <property type="entry name" value="BFD-like_2Fe2S-bd_dom_sf"/>
</dbReference>
<comment type="caution">
    <text evidence="4">The sequence shown here is derived from an EMBL/GenBank/DDBJ whole genome shotgun (WGS) entry which is preliminary data.</text>
</comment>
<evidence type="ECO:0000259" key="2">
    <source>
        <dbReference type="Pfam" id="PF04324"/>
    </source>
</evidence>
<protein>
    <submittedName>
        <fullName evidence="4">NADPH-dependent 2,4-dienoyl-CoA reductase/sulfur reductase-like enzyme</fullName>
    </submittedName>
</protein>
<dbReference type="Gene3D" id="3.50.50.60">
    <property type="entry name" value="FAD/NAD(P)-binding domain"/>
    <property type="match status" value="2"/>
</dbReference>
<dbReference type="RefSeq" id="WP_106539584.1">
    <property type="nucleotide sequence ID" value="NZ_PYGE01000025.1"/>
</dbReference>
<name>A0A2P8DHJ7_9ACTN</name>
<evidence type="ECO:0000313" key="4">
    <source>
        <dbReference type="EMBL" id="PSK96649.1"/>
    </source>
</evidence>
<dbReference type="PRINTS" id="PR00411">
    <property type="entry name" value="PNDRDTASEI"/>
</dbReference>
<dbReference type="PRINTS" id="PR00368">
    <property type="entry name" value="FADPNR"/>
</dbReference>
<accession>A0A2P8DHJ7</accession>
<dbReference type="OrthoDB" id="9801699at2"/>
<evidence type="ECO:0000256" key="1">
    <source>
        <dbReference type="ARBA" id="ARBA00023002"/>
    </source>
</evidence>
<dbReference type="Gene3D" id="1.10.10.1100">
    <property type="entry name" value="BFD-like [2Fe-2S]-binding domain"/>
    <property type="match status" value="1"/>
</dbReference>
<dbReference type="Proteomes" id="UP000243528">
    <property type="component" value="Unassembled WGS sequence"/>
</dbReference>
<dbReference type="EMBL" id="PYGE01000025">
    <property type="protein sequence ID" value="PSK96649.1"/>
    <property type="molecule type" value="Genomic_DNA"/>
</dbReference>
<dbReference type="AlphaFoldDB" id="A0A2P8DHJ7"/>
<dbReference type="CDD" id="cd19946">
    <property type="entry name" value="GlpA-like_Fer2_BFD-like"/>
    <property type="match status" value="1"/>
</dbReference>
<reference evidence="4 5" key="1">
    <citation type="submission" date="2018-03" db="EMBL/GenBank/DDBJ databases">
        <title>Genomic Encyclopedia of Archaeal and Bacterial Type Strains, Phase II (KMG-II): from individual species to whole genera.</title>
        <authorList>
            <person name="Goeker M."/>
        </authorList>
    </citation>
    <scope>NUCLEOTIDE SEQUENCE [LARGE SCALE GENOMIC DNA]</scope>
    <source>
        <strain evidence="4 5">DSM 45211</strain>
    </source>
</reference>